<evidence type="ECO:0000313" key="2">
    <source>
        <dbReference type="EMBL" id="CAG5094414.1"/>
    </source>
</evidence>
<gene>
    <name evidence="2" type="ORF">OKIOD_LOCUS5094</name>
</gene>
<reference evidence="2 3" key="1">
    <citation type="submission" date="2021-04" db="EMBL/GenBank/DDBJ databases">
        <authorList>
            <person name="Bliznina A."/>
        </authorList>
    </citation>
    <scope>NUCLEOTIDE SEQUENCE [LARGE SCALE GENOMIC DNA]</scope>
</reference>
<proteinExistence type="predicted"/>
<keyword evidence="3" id="KW-1185">Reference proteome</keyword>
<dbReference type="CDD" id="cd00055">
    <property type="entry name" value="EGF_Lam"/>
    <property type="match status" value="1"/>
</dbReference>
<feature type="transmembrane region" description="Helical" evidence="1">
    <location>
        <begin position="164"/>
        <end position="182"/>
    </location>
</feature>
<organism evidence="2 3">
    <name type="scientific">Oikopleura dioica</name>
    <name type="common">Tunicate</name>
    <dbReference type="NCBI Taxonomy" id="34765"/>
    <lineage>
        <taxon>Eukaryota</taxon>
        <taxon>Metazoa</taxon>
        <taxon>Chordata</taxon>
        <taxon>Tunicata</taxon>
        <taxon>Appendicularia</taxon>
        <taxon>Copelata</taxon>
        <taxon>Oikopleuridae</taxon>
        <taxon>Oikopleura</taxon>
    </lineage>
</organism>
<sequence length="203" mass="21423">MKISLALIASSFGQDLATAGNSSATEAPVVSYTEAVSLLNDGSNNGTSAVLRNGETEECVKGAWGKDCFNNCNCGENGCDKNTGVCDGDVGVCPDHYTGPRCDEPVCNDFCAGPGSICVAPHRCVCAGHYTQGSYKLSDVKDASTGEPYTMYYCSSNRGDGLKGAFASLLILIVSISLCAFVQTNATGRDRRKQYEYIAETEQ</sequence>
<evidence type="ECO:0000256" key="1">
    <source>
        <dbReference type="SAM" id="Phobius"/>
    </source>
</evidence>
<name>A0ABN7SAV7_OIKDI</name>
<keyword evidence="1" id="KW-0472">Membrane</keyword>
<dbReference type="EMBL" id="OU015569">
    <property type="protein sequence ID" value="CAG5094414.1"/>
    <property type="molecule type" value="Genomic_DNA"/>
</dbReference>
<dbReference type="InterPro" id="IPR002049">
    <property type="entry name" value="LE_dom"/>
</dbReference>
<dbReference type="Proteomes" id="UP001158576">
    <property type="component" value="Chromosome XSR"/>
</dbReference>
<evidence type="ECO:0000313" key="3">
    <source>
        <dbReference type="Proteomes" id="UP001158576"/>
    </source>
</evidence>
<protein>
    <submittedName>
        <fullName evidence="2">Oidioi.mRNA.OKI2018_I69.XSR.g13536.t1.cds</fullName>
    </submittedName>
</protein>
<dbReference type="Gene3D" id="2.10.25.10">
    <property type="entry name" value="Laminin"/>
    <property type="match status" value="1"/>
</dbReference>
<accession>A0ABN7SAV7</accession>
<keyword evidence="1" id="KW-1133">Transmembrane helix</keyword>
<keyword evidence="1" id="KW-0812">Transmembrane</keyword>